<dbReference type="RefSeq" id="WP_092853208.1">
    <property type="nucleotide sequence ID" value="NZ_FOMI01000010.1"/>
</dbReference>
<dbReference type="AlphaFoldDB" id="A0A1I1RK56"/>
<accession>A0A1I1RK56</accession>
<dbReference type="Proteomes" id="UP000199439">
    <property type="component" value="Unassembled WGS sequence"/>
</dbReference>
<proteinExistence type="predicted"/>
<organism evidence="1 2">
    <name type="scientific">Algibacter pectinivorans</name>
    <dbReference type="NCBI Taxonomy" id="870482"/>
    <lineage>
        <taxon>Bacteria</taxon>
        <taxon>Pseudomonadati</taxon>
        <taxon>Bacteroidota</taxon>
        <taxon>Flavobacteriia</taxon>
        <taxon>Flavobacteriales</taxon>
        <taxon>Flavobacteriaceae</taxon>
        <taxon>Algibacter</taxon>
    </lineage>
</organism>
<dbReference type="EMBL" id="FOMI01000010">
    <property type="protein sequence ID" value="SFD34664.1"/>
    <property type="molecule type" value="Genomic_DNA"/>
</dbReference>
<protein>
    <submittedName>
        <fullName evidence="1">Uncharacterized protein</fullName>
    </submittedName>
</protein>
<name>A0A1I1RK56_9FLAO</name>
<evidence type="ECO:0000313" key="1">
    <source>
        <dbReference type="EMBL" id="SFD34664.1"/>
    </source>
</evidence>
<evidence type="ECO:0000313" key="2">
    <source>
        <dbReference type="Proteomes" id="UP000199439"/>
    </source>
</evidence>
<sequence length="278" mass="31515">MKYNNTLGTNFNNDRFSLKKLILVITMACIIFMSCGNKNDGSVTKPESKSSIAPLFNNSIVSTKIDFIKSSDPDAFLNLSYKGQEKKEMPDSRSNQLFDQNTYVFEAIFTDNIKIEIWVHSSFASTSVAQQYASKVAGPLGKLPNLMRTKINHIVLLKGDGTNSSEDEGGFIILYSDKIDTRIVNNDLEETVFHESAHVSFDIPYVKSGNTWKQLQTNDNNNFITVYAKNNPNREDLAEFALFAYTMIVHPNRLSSEIEDWVETNNPNRLAFFKTIFK</sequence>
<reference evidence="2" key="1">
    <citation type="submission" date="2016-10" db="EMBL/GenBank/DDBJ databases">
        <authorList>
            <person name="Varghese N."/>
            <person name="Submissions S."/>
        </authorList>
    </citation>
    <scope>NUCLEOTIDE SEQUENCE [LARGE SCALE GENOMIC DNA]</scope>
    <source>
        <strain evidence="2">DSM 25730</strain>
    </source>
</reference>
<keyword evidence="2" id="KW-1185">Reference proteome</keyword>
<gene>
    <name evidence="1" type="ORF">SAMN04487987_11058</name>
</gene>
<dbReference type="OrthoDB" id="1436201at2"/>
<dbReference type="PROSITE" id="PS51257">
    <property type="entry name" value="PROKAR_LIPOPROTEIN"/>
    <property type="match status" value="1"/>
</dbReference>
<dbReference type="STRING" id="870482.SAMN04487987_11058"/>